<dbReference type="Proteomes" id="UP000014281">
    <property type="component" value="Unassembled WGS sequence"/>
</dbReference>
<proteinExistence type="predicted"/>
<sequence length="54" mass="5885">MAVLSAAWSKKNLVNDKAGAIAGFFIWVLWVNGVRGDQIRVLILLTNGFALNIV</sequence>
<protein>
    <submittedName>
        <fullName evidence="1">Putative mebrane protein</fullName>
    </submittedName>
</protein>
<reference evidence="1 2" key="1">
    <citation type="journal article" date="2013" name="PLoS ONE">
        <title>Lactobacillus paracasei comparative genomics: towards species pan-genome definition and exploitation of diversity.</title>
        <authorList>
            <person name="Smokvina T."/>
            <person name="Wels M."/>
            <person name="Polka J."/>
            <person name="Chervaux C."/>
            <person name="Brisse S."/>
            <person name="Boekhorst J."/>
            <person name="van Hylckama Vlieg J.E."/>
            <person name="Siezen R.J."/>
        </authorList>
    </citation>
    <scope>NUCLEOTIDE SEQUENCE [LARGE SCALE GENOMIC DNA]</scope>
    <source>
        <strain evidence="1 2">Lpp122</strain>
    </source>
</reference>
<dbReference type="EMBL" id="ANKW01000051">
    <property type="protein sequence ID" value="EPC17422.1"/>
    <property type="molecule type" value="Genomic_DNA"/>
</dbReference>
<organism evidence="1 2">
    <name type="scientific">Lacticaseibacillus paracasei subsp. paracasei Lpp122</name>
    <dbReference type="NCBI Taxonomy" id="1256218"/>
    <lineage>
        <taxon>Bacteria</taxon>
        <taxon>Bacillati</taxon>
        <taxon>Bacillota</taxon>
        <taxon>Bacilli</taxon>
        <taxon>Lactobacillales</taxon>
        <taxon>Lactobacillaceae</taxon>
        <taxon>Lacticaseibacillus</taxon>
    </lineage>
</organism>
<dbReference type="AlphaFoldDB" id="A0A8E0I4E5"/>
<gene>
    <name evidence="1" type="ORF">Lpp122_2200</name>
</gene>
<comment type="caution">
    <text evidence="1">The sequence shown here is derived from an EMBL/GenBank/DDBJ whole genome shotgun (WGS) entry which is preliminary data.</text>
</comment>
<accession>A0A8E0I4E5</accession>
<evidence type="ECO:0000313" key="1">
    <source>
        <dbReference type="EMBL" id="EPC17422.1"/>
    </source>
</evidence>
<evidence type="ECO:0000313" key="2">
    <source>
        <dbReference type="Proteomes" id="UP000014281"/>
    </source>
</evidence>
<name>A0A8E0I4E5_LACPA</name>